<dbReference type="Gene3D" id="3.40.190.10">
    <property type="entry name" value="Periplasmic binding protein-like II"/>
    <property type="match status" value="2"/>
</dbReference>
<evidence type="ECO:0000256" key="5">
    <source>
        <dbReference type="SAM" id="SignalP"/>
    </source>
</evidence>
<dbReference type="PIRSF" id="PIRSF002756">
    <property type="entry name" value="PstS"/>
    <property type="match status" value="1"/>
</dbReference>
<dbReference type="InterPro" id="IPR050962">
    <property type="entry name" value="Phosphate-bind_PstS"/>
</dbReference>
<evidence type="ECO:0000256" key="1">
    <source>
        <dbReference type="ARBA" id="ARBA00008725"/>
    </source>
</evidence>
<evidence type="ECO:0000256" key="4">
    <source>
        <dbReference type="PIRNR" id="PIRNR002756"/>
    </source>
</evidence>
<dbReference type="RefSeq" id="WP_067712230.1">
    <property type="nucleotide sequence ID" value="NZ_LPVJ01000009.1"/>
</dbReference>
<dbReference type="PANTHER" id="PTHR42996">
    <property type="entry name" value="PHOSPHATE-BINDING PROTEIN PSTS"/>
    <property type="match status" value="1"/>
</dbReference>
<name>A0A101XSE3_9BACL</name>
<keyword evidence="2 4" id="KW-0813">Transport</keyword>
<reference evidence="7 8" key="1">
    <citation type="submission" date="2015-12" db="EMBL/GenBank/DDBJ databases">
        <title>Draft genome sequence of Acidibacillus ferrooxidans ITV001, isolated from a chalcopyrite acid mine drainage site in Brazil.</title>
        <authorList>
            <person name="Dall'Agnol H."/>
            <person name="Nancucheo I."/>
            <person name="Johnson B."/>
            <person name="Oliveira R."/>
            <person name="Leite L."/>
            <person name="Pylro V."/>
            <person name="Nunes G.L."/>
            <person name="Tzotzos G."/>
            <person name="Fernandes G.R."/>
            <person name="Dutra J."/>
            <person name="Orellana S.C."/>
            <person name="Oliveira G."/>
        </authorList>
    </citation>
    <scope>NUCLEOTIDE SEQUENCE [LARGE SCALE GENOMIC DNA]</scope>
    <source>
        <strain evidence="8">ITV01</strain>
    </source>
</reference>
<dbReference type="SUPFAM" id="SSF53850">
    <property type="entry name" value="Periplasmic binding protein-like II"/>
    <property type="match status" value="1"/>
</dbReference>
<evidence type="ECO:0000313" key="8">
    <source>
        <dbReference type="Proteomes" id="UP000053557"/>
    </source>
</evidence>
<dbReference type="Proteomes" id="UP000053557">
    <property type="component" value="Unassembled WGS sequence"/>
</dbReference>
<feature type="signal peptide" evidence="5">
    <location>
        <begin position="1"/>
        <end position="28"/>
    </location>
</feature>
<accession>A0A101XSE3</accession>
<keyword evidence="5" id="KW-0732">Signal</keyword>
<evidence type="ECO:0000256" key="2">
    <source>
        <dbReference type="ARBA" id="ARBA00022448"/>
    </source>
</evidence>
<evidence type="ECO:0000256" key="3">
    <source>
        <dbReference type="ARBA" id="ARBA00022592"/>
    </source>
</evidence>
<keyword evidence="8" id="KW-1185">Reference proteome</keyword>
<organism evidence="7 8">
    <name type="scientific">Ferroacidibacillus organovorans</name>
    <dbReference type="NCBI Taxonomy" id="1765683"/>
    <lineage>
        <taxon>Bacteria</taxon>
        <taxon>Bacillati</taxon>
        <taxon>Bacillota</taxon>
        <taxon>Bacilli</taxon>
        <taxon>Bacillales</taxon>
        <taxon>Alicyclobacillaceae</taxon>
        <taxon>Ferroacidibacillus</taxon>
    </lineage>
</organism>
<feature type="domain" description="PBP" evidence="6">
    <location>
        <begin position="28"/>
        <end position="316"/>
    </location>
</feature>
<comment type="similarity">
    <text evidence="1 4">Belongs to the PstS family.</text>
</comment>
<dbReference type="GO" id="GO:0042301">
    <property type="term" value="F:phosphate ion binding"/>
    <property type="evidence" value="ECO:0007669"/>
    <property type="project" value="InterPro"/>
</dbReference>
<keyword evidence="3 4" id="KW-0592">Phosphate transport</keyword>
<dbReference type="GO" id="GO:0035435">
    <property type="term" value="P:phosphate ion transmembrane transport"/>
    <property type="evidence" value="ECO:0007669"/>
    <property type="project" value="InterPro"/>
</dbReference>
<evidence type="ECO:0000313" key="7">
    <source>
        <dbReference type="EMBL" id="KUO96669.1"/>
    </source>
</evidence>
<dbReference type="EMBL" id="LPVJ01000009">
    <property type="protein sequence ID" value="KUO96669.1"/>
    <property type="molecule type" value="Genomic_DNA"/>
</dbReference>
<dbReference type="GO" id="GO:0043190">
    <property type="term" value="C:ATP-binding cassette (ABC) transporter complex"/>
    <property type="evidence" value="ECO:0007669"/>
    <property type="project" value="InterPro"/>
</dbReference>
<protein>
    <recommendedName>
        <fullName evidence="4">Phosphate-binding protein</fullName>
    </recommendedName>
</protein>
<dbReference type="InterPro" id="IPR024370">
    <property type="entry name" value="PBP_domain"/>
</dbReference>
<sequence>MLLKRRVITSALAVVAILVAGISLQSFAASSTGVSNLTGAGSTFDYPFFNRAFYLYAMQNHVNVNYSAIGSGGGIQQFSEGTVNFGASDVPMNAGELNIAQRIGGAVIQIPIALGGEAISYNLPGIHTRLRFTPHVIAQIYLGQIKSWNDPRIEAINPGVKLPKLPIVVVHRSDGSGSTYIFTDFLSAISPQWAHRVGCGKAVNWPVGIGAKGNQAVAQSVKDTVGAIGYVELAYVLQSKMHYGYVQNREGQYVLPTPATIANEAAQKPSVTSKDFSIVWLPGKNAYPISGYSWALLYRNQRTAALKKMLVNLLTWMEGPGQDQAAAIDYVPLPANIRRQALYLLDTVK</sequence>
<dbReference type="NCBIfam" id="TIGR00975">
    <property type="entry name" value="3a0107s03"/>
    <property type="match status" value="1"/>
</dbReference>
<dbReference type="CDD" id="cd13565">
    <property type="entry name" value="PBP2_PstS"/>
    <property type="match status" value="1"/>
</dbReference>
<gene>
    <name evidence="7" type="ORF">ATW55_07520</name>
</gene>
<dbReference type="Pfam" id="PF12849">
    <property type="entry name" value="PBP_like_2"/>
    <property type="match status" value="1"/>
</dbReference>
<feature type="chain" id="PRO_5007110242" description="Phosphate-binding protein" evidence="5">
    <location>
        <begin position="29"/>
        <end position="349"/>
    </location>
</feature>
<dbReference type="PANTHER" id="PTHR42996:SF1">
    <property type="entry name" value="PHOSPHATE-BINDING PROTEIN PSTS"/>
    <property type="match status" value="1"/>
</dbReference>
<dbReference type="AlphaFoldDB" id="A0A101XSE3"/>
<evidence type="ECO:0000259" key="6">
    <source>
        <dbReference type="Pfam" id="PF12849"/>
    </source>
</evidence>
<dbReference type="OrthoDB" id="9790048at2"/>
<comment type="caution">
    <text evidence="7">The sequence shown here is derived from an EMBL/GenBank/DDBJ whole genome shotgun (WGS) entry which is preliminary data.</text>
</comment>
<proteinExistence type="inferred from homology"/>
<dbReference type="InterPro" id="IPR005673">
    <property type="entry name" value="ABC_phos-bd_PstS"/>
</dbReference>